<dbReference type="EMBL" id="JAODUO010000471">
    <property type="protein sequence ID" value="KAK2179792.1"/>
    <property type="molecule type" value="Genomic_DNA"/>
</dbReference>
<gene>
    <name evidence="1" type="ORF">NP493_471g00018</name>
</gene>
<name>A0AAD9KYS5_RIDPI</name>
<comment type="caution">
    <text evidence="1">The sequence shown here is derived from an EMBL/GenBank/DDBJ whole genome shotgun (WGS) entry which is preliminary data.</text>
</comment>
<sequence length="165" mass="18700">ETIPTNVYDVGTSRQDVAAYARDDITTGRAEGHVKALQECGVQPLTQYSTVGASTFRGASRVRPIRMVPFTDGLAVAGRPYSNAVFVVNMLRRVVVKPDTAARLRRPTSIKTRMRRSAIDRNFRRRRKNWTFVTKSDVQLTTFDYKKDNVLVALETMTFVDKLEQ</sequence>
<organism evidence="1 2">
    <name type="scientific">Ridgeia piscesae</name>
    <name type="common">Tubeworm</name>
    <dbReference type="NCBI Taxonomy" id="27915"/>
    <lineage>
        <taxon>Eukaryota</taxon>
        <taxon>Metazoa</taxon>
        <taxon>Spiralia</taxon>
        <taxon>Lophotrochozoa</taxon>
        <taxon>Annelida</taxon>
        <taxon>Polychaeta</taxon>
        <taxon>Sedentaria</taxon>
        <taxon>Canalipalpata</taxon>
        <taxon>Sabellida</taxon>
        <taxon>Siboglinidae</taxon>
        <taxon>Ridgeia</taxon>
    </lineage>
</organism>
<proteinExistence type="predicted"/>
<dbReference type="Proteomes" id="UP001209878">
    <property type="component" value="Unassembled WGS sequence"/>
</dbReference>
<keyword evidence="2" id="KW-1185">Reference proteome</keyword>
<feature type="non-terminal residue" evidence="1">
    <location>
        <position position="1"/>
    </location>
</feature>
<protein>
    <submittedName>
        <fullName evidence="1">Uncharacterized protein</fullName>
    </submittedName>
</protein>
<accession>A0AAD9KYS5</accession>
<evidence type="ECO:0000313" key="2">
    <source>
        <dbReference type="Proteomes" id="UP001209878"/>
    </source>
</evidence>
<reference evidence="1" key="1">
    <citation type="journal article" date="2023" name="Mol. Biol. Evol.">
        <title>Third-Generation Sequencing Reveals the Adaptive Role of the Epigenome in Three Deep-Sea Polychaetes.</title>
        <authorList>
            <person name="Perez M."/>
            <person name="Aroh O."/>
            <person name="Sun Y."/>
            <person name="Lan Y."/>
            <person name="Juniper S.K."/>
            <person name="Young C.R."/>
            <person name="Angers B."/>
            <person name="Qian P.Y."/>
        </authorList>
    </citation>
    <scope>NUCLEOTIDE SEQUENCE</scope>
    <source>
        <strain evidence="1">R07B-5</strain>
    </source>
</reference>
<evidence type="ECO:0000313" key="1">
    <source>
        <dbReference type="EMBL" id="KAK2179792.1"/>
    </source>
</evidence>
<dbReference type="AlphaFoldDB" id="A0AAD9KYS5"/>